<name>A0A1B6FEX8_9HEMI</name>
<feature type="domain" description="DDB1- and CUL4-associated factor 12 beta-propeller" evidence="10">
    <location>
        <begin position="104"/>
        <end position="458"/>
    </location>
</feature>
<proteinExistence type="inferred from homology"/>
<dbReference type="Pfam" id="PF23760">
    <property type="entry name" value="Beta-prop_DCAF12"/>
    <property type="match status" value="1"/>
</dbReference>
<evidence type="ECO:0000256" key="4">
    <source>
        <dbReference type="ARBA" id="ARBA00022490"/>
    </source>
</evidence>
<dbReference type="SUPFAM" id="SSF50978">
    <property type="entry name" value="WD40 repeat-like"/>
    <property type="match status" value="1"/>
</dbReference>
<comment type="similarity">
    <text evidence="9">Belongs to the WD repeat DCAF12 family.</text>
</comment>
<dbReference type="Gene3D" id="2.130.10.10">
    <property type="entry name" value="YVTN repeat-like/Quinoprotein amine dehydrogenase"/>
    <property type="match status" value="2"/>
</dbReference>
<dbReference type="SMART" id="SM00320">
    <property type="entry name" value="WD40"/>
    <property type="match status" value="4"/>
</dbReference>
<keyword evidence="4" id="KW-0963">Cytoplasm</keyword>
<dbReference type="EMBL" id="GECZ01021003">
    <property type="protein sequence ID" value="JAS48766.1"/>
    <property type="molecule type" value="Transcribed_RNA"/>
</dbReference>
<keyword evidence="6" id="KW-0677">Repeat</keyword>
<evidence type="ECO:0000256" key="8">
    <source>
        <dbReference type="ARBA" id="ARBA00023242"/>
    </source>
</evidence>
<evidence type="ECO:0000256" key="7">
    <source>
        <dbReference type="ARBA" id="ARBA00022786"/>
    </source>
</evidence>
<dbReference type="InterPro" id="IPR051191">
    <property type="entry name" value="DCAF12"/>
</dbReference>
<keyword evidence="5" id="KW-0853">WD repeat</keyword>
<comment type="subcellular location">
    <subcellularLocation>
        <location evidence="2">Cytoplasm</location>
    </subcellularLocation>
    <subcellularLocation>
        <location evidence="1">Nucleus</location>
    </subcellularLocation>
</comment>
<evidence type="ECO:0000256" key="6">
    <source>
        <dbReference type="ARBA" id="ARBA00022737"/>
    </source>
</evidence>
<dbReference type="GO" id="GO:0005634">
    <property type="term" value="C:nucleus"/>
    <property type="evidence" value="ECO:0007669"/>
    <property type="project" value="UniProtKB-SubCell"/>
</dbReference>
<dbReference type="InterPro" id="IPR056151">
    <property type="entry name" value="Beta-prop_DCAF12"/>
</dbReference>
<evidence type="ECO:0000259" key="10">
    <source>
        <dbReference type="Pfam" id="PF23760"/>
    </source>
</evidence>
<gene>
    <name evidence="11" type="ORF">g.28169</name>
    <name evidence="13" type="ORF">g.28173</name>
    <name evidence="12" type="ORF">g.28175</name>
</gene>
<comment type="pathway">
    <text evidence="3">Protein modification; protein ubiquitination.</text>
</comment>
<dbReference type="FunFam" id="2.130.10.10:FF:001037">
    <property type="entry name" value="Blast:DDB1-and CUL4-associated factor 12"/>
    <property type="match status" value="1"/>
</dbReference>
<protein>
    <recommendedName>
        <fullName evidence="10">DDB1- and CUL4-associated factor 12 beta-propeller domain-containing protein</fullName>
    </recommendedName>
</protein>
<dbReference type="InterPro" id="IPR001680">
    <property type="entry name" value="WD40_rpt"/>
</dbReference>
<dbReference type="GO" id="GO:0005737">
    <property type="term" value="C:cytoplasm"/>
    <property type="evidence" value="ECO:0007669"/>
    <property type="project" value="UniProtKB-SubCell"/>
</dbReference>
<evidence type="ECO:0000256" key="9">
    <source>
        <dbReference type="ARBA" id="ARBA00038022"/>
    </source>
</evidence>
<organism evidence="11">
    <name type="scientific">Cuerna arida</name>
    <dbReference type="NCBI Taxonomy" id="1464854"/>
    <lineage>
        <taxon>Eukaryota</taxon>
        <taxon>Metazoa</taxon>
        <taxon>Ecdysozoa</taxon>
        <taxon>Arthropoda</taxon>
        <taxon>Hexapoda</taxon>
        <taxon>Insecta</taxon>
        <taxon>Pterygota</taxon>
        <taxon>Neoptera</taxon>
        <taxon>Paraneoptera</taxon>
        <taxon>Hemiptera</taxon>
        <taxon>Auchenorrhyncha</taxon>
        <taxon>Membracoidea</taxon>
        <taxon>Cicadellidae</taxon>
        <taxon>Cicadellinae</taxon>
        <taxon>Proconiini</taxon>
        <taxon>Cuerna</taxon>
    </lineage>
</organism>
<evidence type="ECO:0000256" key="1">
    <source>
        <dbReference type="ARBA" id="ARBA00004123"/>
    </source>
</evidence>
<dbReference type="EMBL" id="GECZ01009193">
    <property type="protein sequence ID" value="JAS60576.1"/>
    <property type="molecule type" value="Transcribed_RNA"/>
</dbReference>
<dbReference type="InterPro" id="IPR036322">
    <property type="entry name" value="WD40_repeat_dom_sf"/>
</dbReference>
<dbReference type="AlphaFoldDB" id="A0A1B6FEX8"/>
<dbReference type="EMBL" id="GECZ01011459">
    <property type="protein sequence ID" value="JAS58310.1"/>
    <property type="molecule type" value="Transcribed_RNA"/>
</dbReference>
<evidence type="ECO:0000313" key="11">
    <source>
        <dbReference type="EMBL" id="JAS48766.1"/>
    </source>
</evidence>
<keyword evidence="7" id="KW-0833">Ubl conjugation pathway</keyword>
<keyword evidence="8" id="KW-0539">Nucleus</keyword>
<accession>A0A1B6FEX8</accession>
<sequence>MAETVRIPIFGSKPPCAYKSRLEERKIRTRALRAERNRKPEKPDDFVCYEDSEDEDELLTPFAEKEILNKSYNCVDFIRSRESGLREPKRFKSNHGSRHILTNDMFKERPIQLNTMNKVFCSQWLSDRQVAFGTKCNKLMVYDVVTQRIDQIPSLSSRSNSTVDLPPEQQCGIHSLQINPSRTLLATGAKNSCDVAIYRLPTLDPVCVGEGAHKDWVFDMCWLDDQFLVSGSRDARMGLWRISDPDMGKDSDIPTYQSISAVCVKECKSAQKVRALVFNKPARELAALSLNGYIHVWSAETFQQIISRKLPSVQENVCMAVRENGSMYAVGCRSYTLLLDSRTVQAIKKIPSRYSGCGIRSASFQTDTLTIGTGLGMIMFYDLRANKYLESSINSTRTVVLKASRGYVFPDEEYLDGFQQVRYTPAIYTHCFDFSGTRLFTAGGPLPANLYGNYAGLWR</sequence>
<evidence type="ECO:0000256" key="2">
    <source>
        <dbReference type="ARBA" id="ARBA00004496"/>
    </source>
</evidence>
<dbReference type="PANTHER" id="PTHR19860:SF16">
    <property type="entry name" value="DDB1- AND CUL4-ASSOCIATED FACTOR 12"/>
    <property type="match status" value="1"/>
</dbReference>
<reference evidence="11" key="1">
    <citation type="submission" date="2015-11" db="EMBL/GenBank/DDBJ databases">
        <title>De novo transcriptome assembly of four potential Pierce s Disease insect vectors from Arizona vineyards.</title>
        <authorList>
            <person name="Tassone E.E."/>
        </authorList>
    </citation>
    <scope>NUCLEOTIDE SEQUENCE</scope>
</reference>
<evidence type="ECO:0000256" key="5">
    <source>
        <dbReference type="ARBA" id="ARBA00022574"/>
    </source>
</evidence>
<dbReference type="GO" id="GO:0080008">
    <property type="term" value="C:Cul4-RING E3 ubiquitin ligase complex"/>
    <property type="evidence" value="ECO:0007669"/>
    <property type="project" value="TreeGrafter"/>
</dbReference>
<evidence type="ECO:0000256" key="3">
    <source>
        <dbReference type="ARBA" id="ARBA00004906"/>
    </source>
</evidence>
<evidence type="ECO:0000313" key="12">
    <source>
        <dbReference type="EMBL" id="JAS58310.1"/>
    </source>
</evidence>
<dbReference type="PANTHER" id="PTHR19860">
    <property type="entry name" value="DDB1- AND CUL4-ASSOCIATED FACTOR 12-RELATED"/>
    <property type="match status" value="1"/>
</dbReference>
<evidence type="ECO:0000313" key="13">
    <source>
        <dbReference type="EMBL" id="JAS60576.1"/>
    </source>
</evidence>
<dbReference type="InterPro" id="IPR015943">
    <property type="entry name" value="WD40/YVTN_repeat-like_dom_sf"/>
</dbReference>